<dbReference type="RefSeq" id="WP_345024768.1">
    <property type="nucleotide sequence ID" value="NZ_BAABDO010000138.1"/>
</dbReference>
<dbReference type="InterPro" id="IPR034660">
    <property type="entry name" value="DinB/YfiT-like"/>
</dbReference>
<sequence>MHWDHIRYCDAAQQEIESFAARVRDADLGTPVPTCPDWSLAELIRHLGRVHRWAGGLVERRAQRHMGARELGIVIPDDPAELLPWFEEGAAVLLRTLRAADPDEAVWSWGPDRHVRFWSRRMLHETAVHRHDADDALGAQAGFSGDVADDGIAEFAANLESAAAFAPKIGNLRGDGTVIAFTASDTGTRMLLRLLPDRFVWTRADGGDDVPADAEVTAAAGDLYLFLWGRRRIGDPGIRTRGDEAVLALWTENSAV</sequence>
<dbReference type="SUPFAM" id="SSF109854">
    <property type="entry name" value="DinB/YfiT-like putative metalloenzymes"/>
    <property type="match status" value="1"/>
</dbReference>
<gene>
    <name evidence="3" type="ORF">GCM10022416_56920</name>
</gene>
<dbReference type="Pfam" id="PF11716">
    <property type="entry name" value="MDMPI_N"/>
    <property type="match status" value="1"/>
</dbReference>
<evidence type="ECO:0000313" key="3">
    <source>
        <dbReference type="EMBL" id="GAA4156053.1"/>
    </source>
</evidence>
<feature type="domain" description="MDMPI C-terminal" evidence="1">
    <location>
        <begin position="146"/>
        <end position="248"/>
    </location>
</feature>
<evidence type="ECO:0000259" key="1">
    <source>
        <dbReference type="Pfam" id="PF07398"/>
    </source>
</evidence>
<dbReference type="Gene3D" id="1.20.120.450">
    <property type="entry name" value="dinb family like domain"/>
    <property type="match status" value="1"/>
</dbReference>
<keyword evidence="4" id="KW-1185">Reference proteome</keyword>
<dbReference type="Pfam" id="PF07398">
    <property type="entry name" value="MDMPI_C"/>
    <property type="match status" value="1"/>
</dbReference>
<dbReference type="InterPro" id="IPR017517">
    <property type="entry name" value="Maleyloyr_isom"/>
</dbReference>
<reference evidence="4" key="1">
    <citation type="journal article" date="2019" name="Int. J. Syst. Evol. Microbiol.">
        <title>The Global Catalogue of Microorganisms (GCM) 10K type strain sequencing project: providing services to taxonomists for standard genome sequencing and annotation.</title>
        <authorList>
            <consortium name="The Broad Institute Genomics Platform"/>
            <consortium name="The Broad Institute Genome Sequencing Center for Infectious Disease"/>
            <person name="Wu L."/>
            <person name="Ma J."/>
        </authorList>
    </citation>
    <scope>NUCLEOTIDE SEQUENCE [LARGE SCALE GENOMIC DNA]</scope>
    <source>
        <strain evidence="4">JCM 17316</strain>
    </source>
</reference>
<protein>
    <submittedName>
        <fullName evidence="3">Maleylpyruvate isomerase family mycothiol-dependent enzyme</fullName>
    </submittedName>
</protein>
<comment type="caution">
    <text evidence="3">The sequence shown here is derived from an EMBL/GenBank/DDBJ whole genome shotgun (WGS) entry which is preliminary data.</text>
</comment>
<feature type="domain" description="Mycothiol-dependent maleylpyruvate isomerase metal-binding" evidence="2">
    <location>
        <begin position="10"/>
        <end position="133"/>
    </location>
</feature>
<dbReference type="InterPro" id="IPR010872">
    <property type="entry name" value="MDMPI_C-term_domain"/>
</dbReference>
<dbReference type="GO" id="GO:0016853">
    <property type="term" value="F:isomerase activity"/>
    <property type="evidence" value="ECO:0007669"/>
    <property type="project" value="UniProtKB-KW"/>
</dbReference>
<evidence type="ECO:0000313" key="4">
    <source>
        <dbReference type="Proteomes" id="UP001500266"/>
    </source>
</evidence>
<dbReference type="NCBIfam" id="TIGR03083">
    <property type="entry name" value="maleylpyruvate isomerase family mycothiol-dependent enzyme"/>
    <property type="match status" value="1"/>
</dbReference>
<name>A0ABP7ZFB1_9ACTN</name>
<dbReference type="Proteomes" id="UP001500266">
    <property type="component" value="Unassembled WGS sequence"/>
</dbReference>
<dbReference type="EMBL" id="BAABDO010000138">
    <property type="protein sequence ID" value="GAA4156053.1"/>
    <property type="molecule type" value="Genomic_DNA"/>
</dbReference>
<dbReference type="PANTHER" id="PTHR40758:SF1">
    <property type="entry name" value="CONSERVED PROTEIN"/>
    <property type="match status" value="1"/>
</dbReference>
<proteinExistence type="predicted"/>
<organism evidence="3 4">
    <name type="scientific">Actinomadura keratinilytica</name>
    <dbReference type="NCBI Taxonomy" id="547461"/>
    <lineage>
        <taxon>Bacteria</taxon>
        <taxon>Bacillati</taxon>
        <taxon>Actinomycetota</taxon>
        <taxon>Actinomycetes</taxon>
        <taxon>Streptosporangiales</taxon>
        <taxon>Thermomonosporaceae</taxon>
        <taxon>Actinomadura</taxon>
    </lineage>
</organism>
<accession>A0ABP7ZFB1</accession>
<dbReference type="InterPro" id="IPR024344">
    <property type="entry name" value="MDMPI_metal-binding"/>
</dbReference>
<keyword evidence="3" id="KW-0413">Isomerase</keyword>
<evidence type="ECO:0000259" key="2">
    <source>
        <dbReference type="Pfam" id="PF11716"/>
    </source>
</evidence>
<dbReference type="PANTHER" id="PTHR40758">
    <property type="entry name" value="CONSERVED PROTEIN"/>
    <property type="match status" value="1"/>
</dbReference>